<protein>
    <submittedName>
        <fullName evidence="2">Uncharacterized protein</fullName>
    </submittedName>
</protein>
<dbReference type="EMBL" id="QVLS01000002">
    <property type="protein sequence ID" value="RFP80978.1"/>
    <property type="molecule type" value="Genomic_DNA"/>
</dbReference>
<accession>A0A372EMS7</accession>
<evidence type="ECO:0000313" key="2">
    <source>
        <dbReference type="EMBL" id="RFP80978.1"/>
    </source>
</evidence>
<reference evidence="2 3" key="1">
    <citation type="submission" date="2018-08" db="EMBL/GenBank/DDBJ databases">
        <title>Hydrogenophaga sp. LA-38 isolated from sludge.</title>
        <authorList>
            <person name="Im W.-T."/>
        </authorList>
    </citation>
    <scope>NUCLEOTIDE SEQUENCE [LARGE SCALE GENOMIC DNA]</scope>
    <source>
        <strain evidence="2 3">LA-38</strain>
    </source>
</reference>
<dbReference type="AlphaFoldDB" id="A0A372EMS7"/>
<dbReference type="Proteomes" id="UP000261931">
    <property type="component" value="Unassembled WGS sequence"/>
</dbReference>
<feature type="region of interest" description="Disordered" evidence="1">
    <location>
        <begin position="1"/>
        <end position="45"/>
    </location>
</feature>
<dbReference type="RefSeq" id="WP_116957717.1">
    <property type="nucleotide sequence ID" value="NZ_QVLS01000002.1"/>
</dbReference>
<keyword evidence="3" id="KW-1185">Reference proteome</keyword>
<proteinExistence type="predicted"/>
<sequence>MQRFSSFFFSNPKPPSIPRAEHKPLINRSGTEAADTPRPSSRNEANRRNARFLEASLNIQDQRVLAQATQALESTLNALLDSRPPVLRIWDGNGGWHCSATPTNAQQVEHLLHLGQFLLQHRQRSAVFVLSATVLQLKDPHHPEMPRLMLACGQAVRQVRGAIDPQLLQALQGLASDCAQANRLSPDELALFLSAEKDPPPHPAFDALLDQLGASAEQRRQALERDDLRQAFDTLQSGEPPALTVWNDGGCQHCLVPPGDERGGRFDQLAWFAHQLQALHIPGAANLLAALSLAAHHQGGKEIDLIERCGRALLDRLTQQHLGTAPPARSGALPHEVLTALCARVGELVARGALPAEWLQTFESIAQRHQAPGCVAGLRLRGITLDIQRLGAMGAAEERQALAARLVLDIQKVHRLLGANGLDGSGALALMRSLRAVCGNDAQAQAVQAALQAMGQKTPQQLALEQGIDDMREAMASWLPSFDKRPVDDAVRLYLSRDDAATPGLALQRQAQLLHYIEALADSPQAPRALIERLVEFTLSAFPAPTPPPIDSALRLLDRLDGGPLTERLTQLLKALPSGTPWTTPQRGRLIALVLRAPRPRATLLKLWLERGPLTRGTRTEQEAVGALCFGLNQLAKGTKPEAVMAHVLHTLDNSGVADVPEWRPLAQGLLIAWLEQDHSAARLQSPELLRFAVDIVMPPVEHTAVAEEACAELARALHPTLLRLDRREPSSRQAAPVELFGHALLQPAPQHLAPLQRPQGLGLLQAAWRALVPARPGTTTPLPATDRPATEPPPFAG</sequence>
<feature type="compositionally biased region" description="Low complexity" evidence="1">
    <location>
        <begin position="1"/>
        <end position="11"/>
    </location>
</feature>
<gene>
    <name evidence="2" type="ORF">DY262_04155</name>
</gene>
<organism evidence="2 3">
    <name type="scientific">Hydrogenophaga borbori</name>
    <dbReference type="NCBI Taxonomy" id="2294117"/>
    <lineage>
        <taxon>Bacteria</taxon>
        <taxon>Pseudomonadati</taxon>
        <taxon>Pseudomonadota</taxon>
        <taxon>Betaproteobacteria</taxon>
        <taxon>Burkholderiales</taxon>
        <taxon>Comamonadaceae</taxon>
        <taxon>Hydrogenophaga</taxon>
    </lineage>
</organism>
<evidence type="ECO:0000313" key="3">
    <source>
        <dbReference type="Proteomes" id="UP000261931"/>
    </source>
</evidence>
<name>A0A372EMS7_9BURK</name>
<evidence type="ECO:0000256" key="1">
    <source>
        <dbReference type="SAM" id="MobiDB-lite"/>
    </source>
</evidence>
<comment type="caution">
    <text evidence="2">The sequence shown here is derived from an EMBL/GenBank/DDBJ whole genome shotgun (WGS) entry which is preliminary data.</text>
</comment>
<feature type="region of interest" description="Disordered" evidence="1">
    <location>
        <begin position="776"/>
        <end position="798"/>
    </location>
</feature>